<dbReference type="EMBL" id="JAHLQT010043462">
    <property type="protein sequence ID" value="KAG7154907.1"/>
    <property type="molecule type" value="Genomic_DNA"/>
</dbReference>
<evidence type="ECO:0000313" key="2">
    <source>
        <dbReference type="EMBL" id="KAG7154907.1"/>
    </source>
</evidence>
<organism evidence="2 3">
    <name type="scientific">Homarus americanus</name>
    <name type="common">American lobster</name>
    <dbReference type="NCBI Taxonomy" id="6706"/>
    <lineage>
        <taxon>Eukaryota</taxon>
        <taxon>Metazoa</taxon>
        <taxon>Ecdysozoa</taxon>
        <taxon>Arthropoda</taxon>
        <taxon>Crustacea</taxon>
        <taxon>Multicrustacea</taxon>
        <taxon>Malacostraca</taxon>
        <taxon>Eumalacostraca</taxon>
        <taxon>Eucarida</taxon>
        <taxon>Decapoda</taxon>
        <taxon>Pleocyemata</taxon>
        <taxon>Astacidea</taxon>
        <taxon>Nephropoidea</taxon>
        <taxon>Nephropidae</taxon>
        <taxon>Homarus</taxon>
    </lineage>
</organism>
<keyword evidence="3" id="KW-1185">Reference proteome</keyword>
<dbReference type="Proteomes" id="UP000747542">
    <property type="component" value="Unassembled WGS sequence"/>
</dbReference>
<comment type="caution">
    <text evidence="2">The sequence shown here is derived from an EMBL/GenBank/DDBJ whole genome shotgun (WGS) entry which is preliminary data.</text>
</comment>
<accession>A0A8J5J9L8</accession>
<proteinExistence type="predicted"/>
<feature type="signal peptide" evidence="1">
    <location>
        <begin position="1"/>
        <end position="22"/>
    </location>
</feature>
<sequence length="81" mass="9178">MTISGWIMWVTVWRIDWQGMTGSGWPIKSYMLPLLTGSANSPITMLYSTKTIRRATEYLNPGQTPIVVADQSLFTLAKRLQ</sequence>
<name>A0A8J5J9L8_HOMAM</name>
<keyword evidence="1" id="KW-0732">Signal</keyword>
<feature type="chain" id="PRO_5035180242" evidence="1">
    <location>
        <begin position="23"/>
        <end position="81"/>
    </location>
</feature>
<evidence type="ECO:0000313" key="3">
    <source>
        <dbReference type="Proteomes" id="UP000747542"/>
    </source>
</evidence>
<gene>
    <name evidence="2" type="ORF">Hamer_G025632</name>
</gene>
<reference evidence="2" key="1">
    <citation type="journal article" date="2021" name="Sci. Adv.">
        <title>The American lobster genome reveals insights on longevity, neural, and immune adaptations.</title>
        <authorList>
            <person name="Polinski J.M."/>
            <person name="Zimin A.V."/>
            <person name="Clark K.F."/>
            <person name="Kohn A.B."/>
            <person name="Sadowski N."/>
            <person name="Timp W."/>
            <person name="Ptitsyn A."/>
            <person name="Khanna P."/>
            <person name="Romanova D.Y."/>
            <person name="Williams P."/>
            <person name="Greenwood S.J."/>
            <person name="Moroz L.L."/>
            <person name="Walt D.R."/>
            <person name="Bodnar A.G."/>
        </authorList>
    </citation>
    <scope>NUCLEOTIDE SEQUENCE</scope>
    <source>
        <strain evidence="2">GMGI-L3</strain>
    </source>
</reference>
<dbReference type="AlphaFoldDB" id="A0A8J5J9L8"/>
<protein>
    <submittedName>
        <fullName evidence="2">Uncharacterized protein</fullName>
    </submittedName>
</protein>
<evidence type="ECO:0000256" key="1">
    <source>
        <dbReference type="SAM" id="SignalP"/>
    </source>
</evidence>